<dbReference type="Proteomes" id="UP000789405">
    <property type="component" value="Unassembled WGS sequence"/>
</dbReference>
<accession>A0A9N9JN23</accession>
<organism evidence="1 2">
    <name type="scientific">Dentiscutata erythropus</name>
    <dbReference type="NCBI Taxonomy" id="1348616"/>
    <lineage>
        <taxon>Eukaryota</taxon>
        <taxon>Fungi</taxon>
        <taxon>Fungi incertae sedis</taxon>
        <taxon>Mucoromycota</taxon>
        <taxon>Glomeromycotina</taxon>
        <taxon>Glomeromycetes</taxon>
        <taxon>Diversisporales</taxon>
        <taxon>Gigasporaceae</taxon>
        <taxon>Dentiscutata</taxon>
    </lineage>
</organism>
<keyword evidence="2" id="KW-1185">Reference proteome</keyword>
<sequence>MYLSMQAPVVEGSQFMPFTFPRSSTTTLQNQGDKIKANCDFLEELKCLFLHLNSTKGVECLHIANRHFGDFRNSLVNNVMDFISDFKETKSTTGPLQKEEILAFVNESTTSHMLNRWLNPTNINELKIQNSMHHLCGFI</sequence>
<dbReference type="AlphaFoldDB" id="A0A9N9JN23"/>
<dbReference type="EMBL" id="CAJVPY010024452">
    <property type="protein sequence ID" value="CAG8786735.1"/>
    <property type="molecule type" value="Genomic_DNA"/>
</dbReference>
<comment type="caution">
    <text evidence="1">The sequence shown here is derived from an EMBL/GenBank/DDBJ whole genome shotgun (WGS) entry which is preliminary data.</text>
</comment>
<reference evidence="1" key="1">
    <citation type="submission" date="2021-06" db="EMBL/GenBank/DDBJ databases">
        <authorList>
            <person name="Kallberg Y."/>
            <person name="Tangrot J."/>
            <person name="Rosling A."/>
        </authorList>
    </citation>
    <scope>NUCLEOTIDE SEQUENCE</scope>
    <source>
        <strain evidence="1">MA453B</strain>
    </source>
</reference>
<evidence type="ECO:0000313" key="1">
    <source>
        <dbReference type="EMBL" id="CAG8786735.1"/>
    </source>
</evidence>
<gene>
    <name evidence="1" type="ORF">DERYTH_LOCUS20565</name>
</gene>
<protein>
    <submittedName>
        <fullName evidence="1">18408_t:CDS:1</fullName>
    </submittedName>
</protein>
<dbReference type="OrthoDB" id="2426952at2759"/>
<name>A0A9N9JN23_9GLOM</name>
<evidence type="ECO:0000313" key="2">
    <source>
        <dbReference type="Proteomes" id="UP000789405"/>
    </source>
</evidence>
<proteinExistence type="predicted"/>